<accession>A0A8S3ZIZ0</accession>
<dbReference type="EMBL" id="CAJHNH020003484">
    <property type="protein sequence ID" value="CAG5129413.1"/>
    <property type="molecule type" value="Genomic_DNA"/>
</dbReference>
<reference evidence="1" key="1">
    <citation type="submission" date="2021-04" db="EMBL/GenBank/DDBJ databases">
        <authorList>
            <consortium name="Molecular Ecology Group"/>
        </authorList>
    </citation>
    <scope>NUCLEOTIDE SEQUENCE</scope>
</reference>
<dbReference type="AlphaFoldDB" id="A0A8S3ZIZ0"/>
<protein>
    <submittedName>
        <fullName evidence="1">Uncharacterized protein</fullName>
    </submittedName>
</protein>
<evidence type="ECO:0000313" key="2">
    <source>
        <dbReference type="Proteomes" id="UP000678393"/>
    </source>
</evidence>
<comment type="caution">
    <text evidence="1">The sequence shown here is derived from an EMBL/GenBank/DDBJ whole genome shotgun (WGS) entry which is preliminary data.</text>
</comment>
<name>A0A8S3ZIZ0_9EUPU</name>
<keyword evidence="2" id="KW-1185">Reference proteome</keyword>
<organism evidence="1 2">
    <name type="scientific">Candidula unifasciata</name>
    <dbReference type="NCBI Taxonomy" id="100452"/>
    <lineage>
        <taxon>Eukaryota</taxon>
        <taxon>Metazoa</taxon>
        <taxon>Spiralia</taxon>
        <taxon>Lophotrochozoa</taxon>
        <taxon>Mollusca</taxon>
        <taxon>Gastropoda</taxon>
        <taxon>Heterobranchia</taxon>
        <taxon>Euthyneura</taxon>
        <taxon>Panpulmonata</taxon>
        <taxon>Eupulmonata</taxon>
        <taxon>Stylommatophora</taxon>
        <taxon>Helicina</taxon>
        <taxon>Helicoidea</taxon>
        <taxon>Geomitridae</taxon>
        <taxon>Candidula</taxon>
    </lineage>
</organism>
<sequence>EHEEEEEKEEEYIKASSRRQVRENENRQLSFKYIFLKSSNVFSHRIEIVLVVSESKIAAQERRDRNSTGNRRV</sequence>
<proteinExistence type="predicted"/>
<evidence type="ECO:0000313" key="1">
    <source>
        <dbReference type="EMBL" id="CAG5129413.1"/>
    </source>
</evidence>
<feature type="non-terminal residue" evidence="1">
    <location>
        <position position="73"/>
    </location>
</feature>
<gene>
    <name evidence="1" type="ORF">CUNI_LOCUS14971</name>
</gene>
<dbReference type="Proteomes" id="UP000678393">
    <property type="component" value="Unassembled WGS sequence"/>
</dbReference>
<feature type="non-terminal residue" evidence="1">
    <location>
        <position position="1"/>
    </location>
</feature>